<evidence type="ECO:0000256" key="2">
    <source>
        <dbReference type="SAM" id="MobiDB-lite"/>
    </source>
</evidence>
<dbReference type="InterPro" id="IPR001584">
    <property type="entry name" value="Integrase_cat-core"/>
</dbReference>
<dbReference type="Proteomes" id="UP000188586">
    <property type="component" value="Unassembled WGS sequence"/>
</dbReference>
<evidence type="ECO:0000313" key="4">
    <source>
        <dbReference type="EMBL" id="OOH70198.1"/>
    </source>
</evidence>
<dbReference type="InterPro" id="IPR036397">
    <property type="entry name" value="RNaseH_sf"/>
</dbReference>
<dbReference type="PANTHER" id="PTHR35004">
    <property type="entry name" value="TRANSPOSASE RV3428C-RELATED"/>
    <property type="match status" value="1"/>
</dbReference>
<reference evidence="4 5" key="1">
    <citation type="submission" date="2016-11" db="EMBL/GenBank/DDBJ databases">
        <title>Comparative genomics of co-occurring bacteria in distinct bioleaching systems unravels niche-specific adaptation.</title>
        <authorList>
            <person name="Zhang X."/>
            <person name="Liu X."/>
            <person name="Yin H."/>
        </authorList>
    </citation>
    <scope>NUCLEOTIDE SEQUENCE [LARGE SCALE GENOMIC DNA]</scope>
    <source>
        <strain evidence="4 5">DX</strain>
    </source>
</reference>
<accession>A0A1V3SSH3</accession>
<dbReference type="RefSeq" id="WP_077304989.1">
    <property type="nucleotide sequence ID" value="NZ_MPOJ01000028.1"/>
</dbReference>
<dbReference type="AlphaFoldDB" id="A0A1V3SSH3"/>
<dbReference type="Pfam" id="PF22483">
    <property type="entry name" value="Mu-transpos_C_2"/>
    <property type="match status" value="1"/>
</dbReference>
<dbReference type="PROSITE" id="PS50994">
    <property type="entry name" value="INTEGRASE"/>
    <property type="match status" value="1"/>
</dbReference>
<evidence type="ECO:0000313" key="5">
    <source>
        <dbReference type="Proteomes" id="UP000188586"/>
    </source>
</evidence>
<dbReference type="InterPro" id="IPR054353">
    <property type="entry name" value="IstA-like_C"/>
</dbReference>
<dbReference type="EMBL" id="MPOJ01000028">
    <property type="protein sequence ID" value="OOH70198.1"/>
    <property type="molecule type" value="Genomic_DNA"/>
</dbReference>
<dbReference type="GO" id="GO:0015074">
    <property type="term" value="P:DNA integration"/>
    <property type="evidence" value="ECO:0007669"/>
    <property type="project" value="InterPro"/>
</dbReference>
<dbReference type="OrthoDB" id="3193769at2"/>
<feature type="compositionally biased region" description="Basic and acidic residues" evidence="2">
    <location>
        <begin position="389"/>
        <end position="399"/>
    </location>
</feature>
<evidence type="ECO:0000259" key="3">
    <source>
        <dbReference type="PROSITE" id="PS50994"/>
    </source>
</evidence>
<comment type="caution">
    <text evidence="4">The sequence shown here is derived from an EMBL/GenBank/DDBJ whole genome shotgun (WGS) entry which is preliminary data.</text>
</comment>
<sequence>MEVLETISRKLNNLLPDGTHGKEEVVIEKSLHERIIELFKAGKKKKVIARLLGVGIKTVRKILGGQEWVPYRRASVKEPLLGPFQEWIGHRAPEIEYNGRVLFRELKEKGYRGKYDTVRKYLAPLRPATGNRQMTVRFETLPGQQAQVDWGSSQVWFGEERVRIRFFVMTLGYSRRMFVRAFPNERLGSLIEAHEEAFRFFGGVTEEVLYDNPKTMVIKREGATVVLNGVFEDFARHWGYSPRFCRPYRPQTKGKVESGVKYVKKNFLVGRRFRELAHLNEELERWNREDADTRLHGTTGCRPIDRFSEERLTPCPLVKPYLQGLPNTRQVTREGFVNWKGNRYSVPWSWGPVAVRVSQDDRNLIILSANGEDIRHALLTGETGQCRLDPSHHRPEEKNVPTSSCSEDLPPQYDPRWEKEEVERRDLALYDLLEQEVLR</sequence>
<feature type="domain" description="Integrase catalytic" evidence="3">
    <location>
        <begin position="138"/>
        <end position="311"/>
    </location>
</feature>
<dbReference type="InterPro" id="IPR012337">
    <property type="entry name" value="RNaseH-like_sf"/>
</dbReference>
<dbReference type="Pfam" id="PF00665">
    <property type="entry name" value="rve"/>
    <property type="match status" value="1"/>
</dbReference>
<proteinExistence type="inferred from homology"/>
<dbReference type="PANTHER" id="PTHR35004:SF6">
    <property type="entry name" value="TRANSPOSASE"/>
    <property type="match status" value="1"/>
</dbReference>
<feature type="region of interest" description="Disordered" evidence="2">
    <location>
        <begin position="386"/>
        <end position="417"/>
    </location>
</feature>
<dbReference type="NCBIfam" id="NF033546">
    <property type="entry name" value="transpos_IS21"/>
    <property type="match status" value="1"/>
</dbReference>
<organism evidence="4 5">
    <name type="scientific">Leptospirillum ferriphilum</name>
    <dbReference type="NCBI Taxonomy" id="178606"/>
    <lineage>
        <taxon>Bacteria</taxon>
        <taxon>Pseudomonadati</taxon>
        <taxon>Nitrospirota</taxon>
        <taxon>Nitrospiria</taxon>
        <taxon>Nitrospirales</taxon>
        <taxon>Nitrospiraceae</taxon>
        <taxon>Leptospirillum</taxon>
    </lineage>
</organism>
<dbReference type="Gene3D" id="3.30.420.10">
    <property type="entry name" value="Ribonuclease H-like superfamily/Ribonuclease H"/>
    <property type="match status" value="1"/>
</dbReference>
<dbReference type="GO" id="GO:0003676">
    <property type="term" value="F:nucleic acid binding"/>
    <property type="evidence" value="ECO:0007669"/>
    <property type="project" value="InterPro"/>
</dbReference>
<gene>
    <name evidence="4" type="ORF">BOX24_10940</name>
</gene>
<protein>
    <recommendedName>
        <fullName evidence="3">Integrase catalytic domain-containing protein</fullName>
    </recommendedName>
</protein>
<comment type="similarity">
    <text evidence="1">Belongs to the transposase IS21/IS408/IS1162 family.</text>
</comment>
<dbReference type="SUPFAM" id="SSF53098">
    <property type="entry name" value="Ribonuclease H-like"/>
    <property type="match status" value="1"/>
</dbReference>
<evidence type="ECO:0000256" key="1">
    <source>
        <dbReference type="ARBA" id="ARBA00009277"/>
    </source>
</evidence>
<name>A0A1V3SSH3_9BACT</name>